<protein>
    <submittedName>
        <fullName evidence="4">Smr domain-containing protein</fullName>
    </submittedName>
</protein>
<dbReference type="InterPro" id="IPR011990">
    <property type="entry name" value="TPR-like_helical_dom_sf"/>
</dbReference>
<gene>
    <name evidence="3" type="ORF">C1SCF055_LOCUS39118</name>
</gene>
<dbReference type="EMBL" id="CAMXCT030006223">
    <property type="protein sequence ID" value="CAL4801515.1"/>
    <property type="molecule type" value="Genomic_DNA"/>
</dbReference>
<dbReference type="OrthoDB" id="412966at2759"/>
<dbReference type="Gene3D" id="1.25.40.10">
    <property type="entry name" value="Tetratricopeptide repeat domain"/>
    <property type="match status" value="3"/>
</dbReference>
<evidence type="ECO:0000256" key="1">
    <source>
        <dbReference type="ARBA" id="ARBA00022737"/>
    </source>
</evidence>
<dbReference type="PANTHER" id="PTHR47447:SF17">
    <property type="entry name" value="OS12G0638900 PROTEIN"/>
    <property type="match status" value="1"/>
</dbReference>
<dbReference type="Proteomes" id="UP001152797">
    <property type="component" value="Unassembled WGS sequence"/>
</dbReference>
<feature type="repeat" description="PPR" evidence="2">
    <location>
        <begin position="177"/>
        <end position="211"/>
    </location>
</feature>
<feature type="repeat" description="PPR" evidence="2">
    <location>
        <begin position="387"/>
        <end position="421"/>
    </location>
</feature>
<evidence type="ECO:0000313" key="4">
    <source>
        <dbReference type="EMBL" id="CAL4801515.1"/>
    </source>
</evidence>
<keyword evidence="1" id="KW-0677">Repeat</keyword>
<dbReference type="Pfam" id="PF13812">
    <property type="entry name" value="PPR_3"/>
    <property type="match status" value="3"/>
</dbReference>
<sequence length="683" mass="75519">MELQDFLSGLISSLFSTDPVAQFELRHATPCSRWIMFARFRALSKRSKTTLERYFSGLSDENWTAPWAVHARRNLFSRLHHLRKSKAKPEEVLFVVSECRRRELLRDPRDWVVAMSSLGHVQLWTETLGLLEAMYSEMGFVAVQAFNATISATEKAQQWQHAIALFSDIERYSLSPDAVTCNALLSACDKGGKWESALDLLQRAGHFQLQPNVVSYSATVSACERARAWEQALQVFASMHARQIAGDVVAFNAALCALDRGSQWQEALMMLEDMSQMRLKRSLASYGAVISACGDAFQWEESIELLSLLQKQLLQPNLIVMNLCLNASRKANNLHVSLKLYNDMLSRSDRPDLLSYTSLISACTFGAEWQLALQLHEDAQFVTGKLDILSFNALLGVCRQASRWEEAHRILHDLKGYGLSPTVPTYKAVISACARATRWSDAVGHLSSLMKTLDTPTTPGSGNPSSNSSDFILQYGIVSKACVEAGFGSVGQALLAEAEHMASARGLVSGFPAEWLSVLHWQAALWAFETQKAMHDLDDGVRVVGVADVLIEAGRDAGAMSLLIDAQEAGNMSLWRCERRKVLDLHDLGGRGSCSAPVAEAAVSAALLQMAHDHNFSAKHSLVIVTGRGRRSIRGIPLLLPAMMSFLVDGLGLEVRQDPGSLRVSRASLHRLWQGERWDTKMS</sequence>
<reference evidence="3" key="1">
    <citation type="submission" date="2022-10" db="EMBL/GenBank/DDBJ databases">
        <authorList>
            <person name="Chen Y."/>
            <person name="Dougan E. K."/>
            <person name="Chan C."/>
            <person name="Rhodes N."/>
            <person name="Thang M."/>
        </authorList>
    </citation>
    <scope>NUCLEOTIDE SEQUENCE</scope>
</reference>
<dbReference type="PROSITE" id="PS51375">
    <property type="entry name" value="PPR"/>
    <property type="match status" value="3"/>
</dbReference>
<reference evidence="4 5" key="2">
    <citation type="submission" date="2024-05" db="EMBL/GenBank/DDBJ databases">
        <authorList>
            <person name="Chen Y."/>
            <person name="Shah S."/>
            <person name="Dougan E. K."/>
            <person name="Thang M."/>
            <person name="Chan C."/>
        </authorList>
    </citation>
    <scope>NUCLEOTIDE SEQUENCE [LARGE SCALE GENOMIC DNA]</scope>
</reference>
<dbReference type="InterPro" id="IPR002885">
    <property type="entry name" value="PPR_rpt"/>
</dbReference>
<accession>A0A9P1GIB3</accession>
<feature type="repeat" description="PPR" evidence="2">
    <location>
        <begin position="212"/>
        <end position="246"/>
    </location>
</feature>
<dbReference type="AlphaFoldDB" id="A0A9P1GIB3"/>
<evidence type="ECO:0000313" key="3">
    <source>
        <dbReference type="EMBL" id="CAI4014203.1"/>
    </source>
</evidence>
<organism evidence="3">
    <name type="scientific">Cladocopium goreaui</name>
    <dbReference type="NCBI Taxonomy" id="2562237"/>
    <lineage>
        <taxon>Eukaryota</taxon>
        <taxon>Sar</taxon>
        <taxon>Alveolata</taxon>
        <taxon>Dinophyceae</taxon>
        <taxon>Suessiales</taxon>
        <taxon>Symbiodiniaceae</taxon>
        <taxon>Cladocopium</taxon>
    </lineage>
</organism>
<dbReference type="EMBL" id="CAMXCT010006223">
    <property type="protein sequence ID" value="CAI4014203.1"/>
    <property type="molecule type" value="Genomic_DNA"/>
</dbReference>
<dbReference type="NCBIfam" id="TIGR00756">
    <property type="entry name" value="PPR"/>
    <property type="match status" value="1"/>
</dbReference>
<proteinExistence type="predicted"/>
<keyword evidence="5" id="KW-1185">Reference proteome</keyword>
<dbReference type="EMBL" id="CAMXCT020006223">
    <property type="protein sequence ID" value="CAL1167578.1"/>
    <property type="molecule type" value="Genomic_DNA"/>
</dbReference>
<comment type="caution">
    <text evidence="3">The sequence shown here is derived from an EMBL/GenBank/DDBJ whole genome shotgun (WGS) entry which is preliminary data.</text>
</comment>
<evidence type="ECO:0000313" key="5">
    <source>
        <dbReference type="Proteomes" id="UP001152797"/>
    </source>
</evidence>
<name>A0A9P1GIB3_9DINO</name>
<dbReference type="PANTHER" id="PTHR47447">
    <property type="entry name" value="OS03G0856100 PROTEIN"/>
    <property type="match status" value="1"/>
</dbReference>
<evidence type="ECO:0000256" key="2">
    <source>
        <dbReference type="PROSITE-ProRule" id="PRU00708"/>
    </source>
</evidence>